<dbReference type="RefSeq" id="WP_185256715.1">
    <property type="nucleotide sequence ID" value="NZ_AP023368.1"/>
</dbReference>
<evidence type="ECO:0000256" key="1">
    <source>
        <dbReference type="SAM" id="Phobius"/>
    </source>
</evidence>
<organism evidence="2 3">
    <name type="scientific">Anaerocolumna chitinilytica</name>
    <dbReference type="NCBI Taxonomy" id="1727145"/>
    <lineage>
        <taxon>Bacteria</taxon>
        <taxon>Bacillati</taxon>
        <taxon>Bacillota</taxon>
        <taxon>Clostridia</taxon>
        <taxon>Lachnospirales</taxon>
        <taxon>Lachnospiraceae</taxon>
        <taxon>Anaerocolumna</taxon>
    </lineage>
</organism>
<accession>A0A7I8DRS1</accession>
<sequence>MTIEMNQDLGVQVYLHEGNTLLSSTSVAKAAGDGISTGDMGGTTGEVPAAGMGGTGKDPLLSSWPFVVGITFLTLAISVAFGILLAKRKIKKGIELYED</sequence>
<dbReference type="Proteomes" id="UP000515703">
    <property type="component" value="Chromosome"/>
</dbReference>
<dbReference type="AlphaFoldDB" id="A0A7I8DRS1"/>
<evidence type="ECO:0000313" key="3">
    <source>
        <dbReference type="Proteomes" id="UP000515703"/>
    </source>
</evidence>
<name>A0A7I8DRS1_9FIRM</name>
<keyword evidence="1" id="KW-1133">Transmembrane helix</keyword>
<reference evidence="2 3" key="2">
    <citation type="submission" date="2020-08" db="EMBL/GenBank/DDBJ databases">
        <authorList>
            <person name="Ueki A."/>
            <person name="Tonouchi A."/>
        </authorList>
    </citation>
    <scope>NUCLEOTIDE SEQUENCE [LARGE SCALE GENOMIC DNA]</scope>
    <source>
        <strain evidence="2 3">CTTW</strain>
    </source>
</reference>
<reference evidence="2 3" key="1">
    <citation type="submission" date="2020-08" db="EMBL/GenBank/DDBJ databases">
        <title>Draft genome sequencing of an Anaerocolumna strain isolated from anoxic soil subjected to BSD treatment.</title>
        <authorList>
            <person name="Uek A."/>
            <person name="Tonouchi A."/>
        </authorList>
    </citation>
    <scope>NUCLEOTIDE SEQUENCE [LARGE SCALE GENOMIC DNA]</scope>
    <source>
        <strain evidence="2 3">CTTW</strain>
    </source>
</reference>
<keyword evidence="1" id="KW-0472">Membrane</keyword>
<evidence type="ECO:0000313" key="2">
    <source>
        <dbReference type="EMBL" id="BCK01114.1"/>
    </source>
</evidence>
<keyword evidence="3" id="KW-1185">Reference proteome</keyword>
<keyword evidence="1" id="KW-0812">Transmembrane</keyword>
<protein>
    <submittedName>
        <fullName evidence="2">Uncharacterized protein</fullName>
    </submittedName>
</protein>
<dbReference type="KEGG" id="acht:bsdcttw_41540"/>
<dbReference type="EMBL" id="AP023368">
    <property type="protein sequence ID" value="BCK01114.1"/>
    <property type="molecule type" value="Genomic_DNA"/>
</dbReference>
<feature type="transmembrane region" description="Helical" evidence="1">
    <location>
        <begin position="64"/>
        <end position="86"/>
    </location>
</feature>
<proteinExistence type="predicted"/>
<gene>
    <name evidence="2" type="ORF">bsdcttw_41540</name>
</gene>